<dbReference type="RefSeq" id="WP_093092053.1">
    <property type="nucleotide sequence ID" value="NZ_FOTQ01000001.1"/>
</dbReference>
<evidence type="ECO:0000256" key="2">
    <source>
        <dbReference type="ARBA" id="ARBA00007703"/>
    </source>
</evidence>
<organism evidence="4 5">
    <name type="scientific">Shimia aestuarii</name>
    <dbReference type="NCBI Taxonomy" id="254406"/>
    <lineage>
        <taxon>Bacteria</taxon>
        <taxon>Pseudomonadati</taxon>
        <taxon>Pseudomonadota</taxon>
        <taxon>Alphaproteobacteria</taxon>
        <taxon>Rhodobacterales</taxon>
        <taxon>Roseobacteraceae</taxon>
    </lineage>
</organism>
<keyword evidence="5" id="KW-1185">Reference proteome</keyword>
<accession>A0A1I4K7Y3</accession>
<gene>
    <name evidence="4" type="ORF">SAMN04488042_1011366</name>
</gene>
<dbReference type="Pfam" id="PF05130">
    <property type="entry name" value="FlgN"/>
    <property type="match status" value="1"/>
</dbReference>
<proteinExistence type="inferred from homology"/>
<dbReference type="AlphaFoldDB" id="A0A1I4K7Y3"/>
<protein>
    <submittedName>
        <fullName evidence="4">FlgN protein</fullName>
    </submittedName>
</protein>
<evidence type="ECO:0000256" key="3">
    <source>
        <dbReference type="ARBA" id="ARBA00022795"/>
    </source>
</evidence>
<dbReference type="Gene3D" id="1.20.58.300">
    <property type="entry name" value="FlgN-like"/>
    <property type="match status" value="1"/>
</dbReference>
<dbReference type="GO" id="GO:0044780">
    <property type="term" value="P:bacterial-type flagellum assembly"/>
    <property type="evidence" value="ECO:0007669"/>
    <property type="project" value="InterPro"/>
</dbReference>
<comment type="function">
    <text evidence="1">Required for the efficient initiation of filament assembly.</text>
</comment>
<dbReference type="InterPro" id="IPR036679">
    <property type="entry name" value="FlgN-like_sf"/>
</dbReference>
<dbReference type="EMBL" id="FOTQ01000001">
    <property type="protein sequence ID" value="SFL74942.1"/>
    <property type="molecule type" value="Genomic_DNA"/>
</dbReference>
<dbReference type="InterPro" id="IPR007809">
    <property type="entry name" value="FlgN-like"/>
</dbReference>
<dbReference type="Proteomes" id="UP000199144">
    <property type="component" value="Unassembled WGS sequence"/>
</dbReference>
<name>A0A1I4K7Y3_9RHOB</name>
<keyword evidence="3" id="KW-1005">Bacterial flagellum biogenesis</keyword>
<dbReference type="STRING" id="254406.SAMN04488042_1011366"/>
<dbReference type="SUPFAM" id="SSF140566">
    <property type="entry name" value="FlgN-like"/>
    <property type="match status" value="1"/>
</dbReference>
<sequence length="118" mass="13347">MSMSATRKIFETLDALLEEERTALIEGNLEALQHLVKRKELLFDKLSKLDGKPESELAALREKTLRNQALLDAALAGIRSVADRIQKLGRVRQSLDTYDENGRRLSVSTVRSKIEKRA</sequence>
<evidence type="ECO:0000313" key="5">
    <source>
        <dbReference type="Proteomes" id="UP000199144"/>
    </source>
</evidence>
<dbReference type="OrthoDB" id="7862860at2"/>
<comment type="similarity">
    <text evidence="2">Belongs to the FlgN family.</text>
</comment>
<evidence type="ECO:0000313" key="4">
    <source>
        <dbReference type="EMBL" id="SFL74942.1"/>
    </source>
</evidence>
<evidence type="ECO:0000256" key="1">
    <source>
        <dbReference type="ARBA" id="ARBA00002397"/>
    </source>
</evidence>
<reference evidence="4 5" key="1">
    <citation type="submission" date="2016-10" db="EMBL/GenBank/DDBJ databases">
        <authorList>
            <person name="de Groot N.N."/>
        </authorList>
    </citation>
    <scope>NUCLEOTIDE SEQUENCE [LARGE SCALE GENOMIC DNA]</scope>
    <source>
        <strain evidence="4 5">DSM 15283</strain>
    </source>
</reference>